<dbReference type="EMBL" id="CP060828">
    <property type="protein sequence ID" value="QNP69297.1"/>
    <property type="molecule type" value="Genomic_DNA"/>
</dbReference>
<reference evidence="3 4" key="1">
    <citation type="submission" date="2020-08" db="EMBL/GenBank/DDBJ databases">
        <title>A novel species.</title>
        <authorList>
            <person name="Gao J."/>
        </authorList>
    </citation>
    <scope>NUCLEOTIDE SEQUENCE [LARGE SCALE GENOMIC DNA]</scope>
    <source>
        <strain evidence="3 4">CRXT-G-22</strain>
    </source>
</reference>
<evidence type="ECO:0000259" key="2">
    <source>
        <dbReference type="Pfam" id="PF00535"/>
    </source>
</evidence>
<dbReference type="InterPro" id="IPR029044">
    <property type="entry name" value="Nucleotide-diphossugar_trans"/>
</dbReference>
<dbReference type="Proteomes" id="UP000516052">
    <property type="component" value="Chromosome"/>
</dbReference>
<dbReference type="SUPFAM" id="SSF53448">
    <property type="entry name" value="Nucleotide-diphospho-sugar transferases"/>
    <property type="match status" value="1"/>
</dbReference>
<evidence type="ECO:0000313" key="4">
    <source>
        <dbReference type="Proteomes" id="UP000516052"/>
    </source>
</evidence>
<feature type="domain" description="Glycosyltransferase 2-like" evidence="2">
    <location>
        <begin position="47"/>
        <end position="164"/>
    </location>
</feature>
<dbReference type="AlphaFoldDB" id="A0A7H0I931"/>
<keyword evidence="4" id="KW-1185">Reference proteome</keyword>
<sequence>MKIPALLFFLVAVPAVLLFLPRPKWVRARQVFELPEAREPAAHVRYSVLVPALREPYLDAMFTHLMDPGRRDFEVLLLVSPDDHDTLAQARRLEAVDPQLFRTVLRTTQGSRLAAALNEGLAHCAGEVVGFLEVDDPLAPGLIDRVDGAFRASGADVVRLAVDVPGVLEAGEIVHRTDDVVCVRGRSPVRTTPHFWRGHSAGYFVRTDLLRLVGGWDDGCSAEELELMLRLFTYGATGAVLYGEETRVTIPVEATLSLQTRMLYRRRLRRNTGLLQIYRTREWHRIQGRFRRWSARLALLLPLVRDLAGPTVAALTVAASFFVGESVTVGVGWTAFVVLAFVLPDDAAVVWLRAQTRTDQSWLRTASPASIANTLLSALTRTPAALTALTHYLRGDTPVLNAHFEHSLRKPPPRAPGPPPPESEEDAPADLLALASSPDTPAAAQALAAGLDTLFTALGPPPEAQRLAGTGPAPKGDGGADDG</sequence>
<dbReference type="InterPro" id="IPR001173">
    <property type="entry name" value="Glyco_trans_2-like"/>
</dbReference>
<dbReference type="KEGG" id="sroi:IAG44_07500"/>
<evidence type="ECO:0000313" key="3">
    <source>
        <dbReference type="EMBL" id="QNP69297.1"/>
    </source>
</evidence>
<dbReference type="Pfam" id="PF00535">
    <property type="entry name" value="Glycos_transf_2"/>
    <property type="match status" value="1"/>
</dbReference>
<evidence type="ECO:0000256" key="1">
    <source>
        <dbReference type="SAM" id="MobiDB-lite"/>
    </source>
</evidence>
<accession>A0A7H0I931</accession>
<gene>
    <name evidence="3" type="ORF">IAG44_07500</name>
</gene>
<organism evidence="3 4">
    <name type="scientific">Streptomyces roseirectus</name>
    <dbReference type="NCBI Taxonomy" id="2768066"/>
    <lineage>
        <taxon>Bacteria</taxon>
        <taxon>Bacillati</taxon>
        <taxon>Actinomycetota</taxon>
        <taxon>Actinomycetes</taxon>
        <taxon>Kitasatosporales</taxon>
        <taxon>Streptomycetaceae</taxon>
        <taxon>Streptomyces</taxon>
    </lineage>
</organism>
<dbReference type="GO" id="GO:0016740">
    <property type="term" value="F:transferase activity"/>
    <property type="evidence" value="ECO:0007669"/>
    <property type="project" value="UniProtKB-KW"/>
</dbReference>
<name>A0A7H0I931_9ACTN</name>
<protein>
    <submittedName>
        <fullName evidence="3">Glycosyltransferase family 2 protein</fullName>
    </submittedName>
</protein>
<proteinExistence type="predicted"/>
<feature type="compositionally biased region" description="Low complexity" evidence="1">
    <location>
        <begin position="429"/>
        <end position="439"/>
    </location>
</feature>
<feature type="region of interest" description="Disordered" evidence="1">
    <location>
        <begin position="406"/>
        <end position="439"/>
    </location>
</feature>
<feature type="region of interest" description="Disordered" evidence="1">
    <location>
        <begin position="455"/>
        <end position="483"/>
    </location>
</feature>
<dbReference type="RefSeq" id="WP_187746336.1">
    <property type="nucleotide sequence ID" value="NZ_CP060828.1"/>
</dbReference>
<keyword evidence="3" id="KW-0808">Transferase</keyword>
<dbReference type="CDD" id="cd00761">
    <property type="entry name" value="Glyco_tranf_GTA_type"/>
    <property type="match status" value="1"/>
</dbReference>
<dbReference type="Gene3D" id="3.90.550.10">
    <property type="entry name" value="Spore Coat Polysaccharide Biosynthesis Protein SpsA, Chain A"/>
    <property type="match status" value="1"/>
</dbReference>